<dbReference type="SFLD" id="SFLDS00029">
    <property type="entry name" value="Radical_SAM"/>
    <property type="match status" value="1"/>
</dbReference>
<dbReference type="GO" id="GO:0046872">
    <property type="term" value="F:metal ion binding"/>
    <property type="evidence" value="ECO:0007669"/>
    <property type="project" value="UniProtKB-KW"/>
</dbReference>
<protein>
    <recommendedName>
        <fullName evidence="7">Radical SAM core domain-containing protein</fullName>
    </recommendedName>
</protein>
<dbReference type="GO" id="GO:0003824">
    <property type="term" value="F:catalytic activity"/>
    <property type="evidence" value="ECO:0007669"/>
    <property type="project" value="InterPro"/>
</dbReference>
<dbReference type="GO" id="GO:0005737">
    <property type="term" value="C:cytoplasm"/>
    <property type="evidence" value="ECO:0007669"/>
    <property type="project" value="TreeGrafter"/>
</dbReference>
<dbReference type="SFLD" id="SFLDG01086">
    <property type="entry name" value="elongater_protein-like"/>
    <property type="match status" value="1"/>
</dbReference>
<dbReference type="InterPro" id="IPR023404">
    <property type="entry name" value="rSAM_horseshoe"/>
</dbReference>
<proteinExistence type="predicted"/>
<accession>A0A1E5L740</accession>
<comment type="caution">
    <text evidence="8">The sequence shown here is derived from an EMBL/GenBank/DDBJ whole genome shotgun (WGS) entry which is preliminary data.</text>
</comment>
<dbReference type="InterPro" id="IPR007197">
    <property type="entry name" value="rSAM"/>
</dbReference>
<reference evidence="8 9" key="1">
    <citation type="submission" date="2016-09" db="EMBL/GenBank/DDBJ databases">
        <title>Desulfuribacillus arsenicus sp. nov., an obligately anaerobic, dissimilatory arsenic- and antimonate-reducing bacterium isolated from anoxic sediments.</title>
        <authorList>
            <person name="Abin C.A."/>
            <person name="Hollibaugh J.T."/>
        </authorList>
    </citation>
    <scope>NUCLEOTIDE SEQUENCE [LARGE SCALE GENOMIC DNA]</scope>
    <source>
        <strain evidence="8 9">MLFW-2</strain>
    </source>
</reference>
<sequence>MSDNKKEKKVSIFVPHLGCPHDCAYCNQEKITGLKKSVVRSIAEIEQEIKKQLESIDCNQNHVGIAFFGGSFTGLPHDYQIQLLELGTKYVNHYSLQGIRFSTRPDYINADVLKNLQGYPIEAIELGVQSLDSQVLQCSNRGHSVQDVYQAVSLIRETPYLLGIQLMVGLPFDSLEISIKTAQEVIRLAPDFVRIYPTLVLQGTELEQLYQKGLYTPWSLQDTIENTAKMVRLFYQSNIPIIRLGLQASEELQETGAVIAGPYHPNIRQLIESQYFLDLLLELSTDSFSGNDDLIYISIHPSDETAFRGQGNQNLQSFMDKFRKKIILVKDSTQRKKTFSIIESL</sequence>
<dbReference type="Gene3D" id="3.80.30.20">
    <property type="entry name" value="tm_1862 like domain"/>
    <property type="match status" value="1"/>
</dbReference>
<dbReference type="InterPro" id="IPR058240">
    <property type="entry name" value="rSAM_sf"/>
</dbReference>
<dbReference type="GO" id="GO:0051539">
    <property type="term" value="F:4 iron, 4 sulfur cluster binding"/>
    <property type="evidence" value="ECO:0007669"/>
    <property type="project" value="UniProtKB-KW"/>
</dbReference>
<dbReference type="SFLD" id="SFLDG01082">
    <property type="entry name" value="B12-binding_domain_containing"/>
    <property type="match status" value="1"/>
</dbReference>
<dbReference type="SMART" id="SM00729">
    <property type="entry name" value="Elp3"/>
    <property type="match status" value="1"/>
</dbReference>
<dbReference type="InterPro" id="IPR039661">
    <property type="entry name" value="ELP3"/>
</dbReference>
<keyword evidence="5" id="KW-0408">Iron</keyword>
<evidence type="ECO:0000313" key="9">
    <source>
        <dbReference type="Proteomes" id="UP000095255"/>
    </source>
</evidence>
<dbReference type="SUPFAM" id="SSF102114">
    <property type="entry name" value="Radical SAM enzymes"/>
    <property type="match status" value="1"/>
</dbReference>
<dbReference type="InterPro" id="IPR032432">
    <property type="entry name" value="Radical_SAM_C"/>
</dbReference>
<dbReference type="AlphaFoldDB" id="A0A1E5L740"/>
<evidence type="ECO:0000256" key="5">
    <source>
        <dbReference type="ARBA" id="ARBA00023004"/>
    </source>
</evidence>
<dbReference type="STRING" id="1390249.BHU72_03095"/>
<keyword evidence="3" id="KW-0949">S-adenosyl-L-methionine</keyword>
<dbReference type="EMBL" id="MJAT01000012">
    <property type="protein sequence ID" value="OEH85783.1"/>
    <property type="molecule type" value="Genomic_DNA"/>
</dbReference>
<feature type="domain" description="Radical SAM core" evidence="7">
    <location>
        <begin position="2"/>
        <end position="240"/>
    </location>
</feature>
<evidence type="ECO:0000256" key="4">
    <source>
        <dbReference type="ARBA" id="ARBA00022723"/>
    </source>
</evidence>
<evidence type="ECO:0000256" key="1">
    <source>
        <dbReference type="ARBA" id="ARBA00001966"/>
    </source>
</evidence>
<evidence type="ECO:0000256" key="3">
    <source>
        <dbReference type="ARBA" id="ARBA00022691"/>
    </source>
</evidence>
<dbReference type="Pfam" id="PF04055">
    <property type="entry name" value="Radical_SAM"/>
    <property type="match status" value="1"/>
</dbReference>
<name>A0A1E5L740_9FIRM</name>
<keyword evidence="2" id="KW-0004">4Fe-4S</keyword>
<keyword evidence="4" id="KW-0479">Metal-binding</keyword>
<dbReference type="Pfam" id="PF16199">
    <property type="entry name" value="Radical_SAM_C"/>
    <property type="match status" value="1"/>
</dbReference>
<evidence type="ECO:0000256" key="2">
    <source>
        <dbReference type="ARBA" id="ARBA00022485"/>
    </source>
</evidence>
<organism evidence="8 9">
    <name type="scientific">Desulfuribacillus stibiiarsenatis</name>
    <dbReference type="NCBI Taxonomy" id="1390249"/>
    <lineage>
        <taxon>Bacteria</taxon>
        <taxon>Bacillati</taxon>
        <taxon>Bacillota</taxon>
        <taxon>Desulfuribacillia</taxon>
        <taxon>Desulfuribacillales</taxon>
        <taxon>Desulfuribacillaceae</taxon>
        <taxon>Desulfuribacillus</taxon>
    </lineage>
</organism>
<dbReference type="InterPro" id="IPR006638">
    <property type="entry name" value="Elp3/MiaA/NifB-like_rSAM"/>
</dbReference>
<comment type="cofactor">
    <cofactor evidence="1">
        <name>[4Fe-4S] cluster</name>
        <dbReference type="ChEBI" id="CHEBI:49883"/>
    </cofactor>
</comment>
<keyword evidence="6" id="KW-0411">Iron-sulfur</keyword>
<keyword evidence="9" id="KW-1185">Reference proteome</keyword>
<dbReference type="PANTHER" id="PTHR11135">
    <property type="entry name" value="HISTONE ACETYLTRANSFERASE-RELATED"/>
    <property type="match status" value="1"/>
</dbReference>
<dbReference type="PROSITE" id="PS51918">
    <property type="entry name" value="RADICAL_SAM"/>
    <property type="match status" value="1"/>
</dbReference>
<dbReference type="GO" id="GO:0002926">
    <property type="term" value="P:tRNA wobble base 5-methoxycarbonylmethyl-2-thiouridinylation"/>
    <property type="evidence" value="ECO:0007669"/>
    <property type="project" value="TreeGrafter"/>
</dbReference>
<evidence type="ECO:0000313" key="8">
    <source>
        <dbReference type="EMBL" id="OEH85783.1"/>
    </source>
</evidence>
<dbReference type="CDD" id="cd01335">
    <property type="entry name" value="Radical_SAM"/>
    <property type="match status" value="1"/>
</dbReference>
<gene>
    <name evidence="8" type="ORF">BHU72_03095</name>
</gene>
<dbReference type="PANTHER" id="PTHR11135:SF0">
    <property type="entry name" value="ELONGATOR COMPLEX PROTEIN 3"/>
    <property type="match status" value="1"/>
</dbReference>
<dbReference type="Proteomes" id="UP000095255">
    <property type="component" value="Unassembled WGS sequence"/>
</dbReference>
<evidence type="ECO:0000256" key="6">
    <source>
        <dbReference type="ARBA" id="ARBA00023014"/>
    </source>
</evidence>
<evidence type="ECO:0000259" key="7">
    <source>
        <dbReference type="PROSITE" id="PS51918"/>
    </source>
</evidence>